<dbReference type="Pfam" id="PF13517">
    <property type="entry name" value="FG-GAP_3"/>
    <property type="match status" value="1"/>
</dbReference>
<evidence type="ECO:0000259" key="4">
    <source>
        <dbReference type="SMART" id="SM00701"/>
    </source>
</evidence>
<gene>
    <name evidence="5" type="ORF">GCM10023226_11780</name>
</gene>
<dbReference type="SUPFAM" id="SSF55846">
    <property type="entry name" value="N-acetylmuramoyl-L-alanine amidase-like"/>
    <property type="match status" value="1"/>
</dbReference>
<feature type="domain" description="Peptidoglycan recognition protein family" evidence="4">
    <location>
        <begin position="280"/>
        <end position="439"/>
    </location>
</feature>
<dbReference type="Gene3D" id="3.40.80.10">
    <property type="entry name" value="Peptidoglycan recognition protein-like"/>
    <property type="match status" value="1"/>
</dbReference>
<protein>
    <recommendedName>
        <fullName evidence="7">Peptidoglycan recognition protein family domain-containing protein</fullName>
    </recommendedName>
</protein>
<name>A0ABP8W196_9ACTN</name>
<evidence type="ECO:0000259" key="3">
    <source>
        <dbReference type="SMART" id="SM00644"/>
    </source>
</evidence>
<dbReference type="PANTHER" id="PTHR11022">
    <property type="entry name" value="PEPTIDOGLYCAN RECOGNITION PROTEIN"/>
    <property type="match status" value="1"/>
</dbReference>
<feature type="domain" description="N-acetylmuramoyl-L-alanine amidase" evidence="3">
    <location>
        <begin position="295"/>
        <end position="445"/>
    </location>
</feature>
<dbReference type="InterPro" id="IPR028994">
    <property type="entry name" value="Integrin_alpha_N"/>
</dbReference>
<dbReference type="RefSeq" id="WP_345263595.1">
    <property type="nucleotide sequence ID" value="NZ_BAABIM010000001.1"/>
</dbReference>
<dbReference type="InterPro" id="IPR015510">
    <property type="entry name" value="PGRP"/>
</dbReference>
<sequence length="728" mass="76344">MSFPPERRAARTPERRSRFVTLCQQLLALGLVIAALTPAARIVSLEVVPQGPADGGAGAAGRGTAQGEFAAYLAANQKPSRVPTAPVEAKVTEVSLTTPAGVSARTGVVARTQATPEGGSAITSAPQAVTGYGAVGVSWGHGQQLADDAISVQVRLDEGAGWSDWMPVEYHAEHGPDPDSAEGQQARVGTDALLVGEVDQVQVKIETDGAAPSDMKLAVIDPGVEAATELEAPAIDTGAGDAPVTELPAGAPAVPSNTQGLEPVEQDALELQRAVYTPKPTIYSRAQWGADERMRSASSLRYFEIHGGFVHHTVNANNYTRAQVPGILRSIYAYHTRSLGWSDVGYNFLVDRFGRIWEGRAGGVDRPVVGAHTLGYNDDSFAMSAIGNFEVARPSAAMIQAYGALFAWKLSMHGVNAASTKQFITSRNFQAISGHRDAGSTACPGVYLYNKIPEIRRLAAQGQKGFTGRQLESNLASGPLPDLVVRRASDGNAMVLPLQKKKDGAFKLGKAIDTGRSVAMANRVMNAGDWDRDGHSDIMFRHKGNGALYLYRGNGKGGVIDGPHRIALGFGTVGLLAAVGDVTGDGWPDLMGKPKGSATMRIYPGVGLGGFRASYVGYGNVQGNRQVPVGLWDGDGAPDTMVRKGAALTLYRGNGPGGLVGSRAMPLNVGGFDWVVGVSDVRLTGHPDLVVRNKTDKRLYLVEGTATSFAAPVLLGGGSALGAYDMVG</sequence>
<evidence type="ECO:0000256" key="2">
    <source>
        <dbReference type="ARBA" id="ARBA00022729"/>
    </source>
</evidence>
<dbReference type="SMART" id="SM00701">
    <property type="entry name" value="PGRP"/>
    <property type="match status" value="1"/>
</dbReference>
<keyword evidence="6" id="KW-1185">Reference proteome</keyword>
<accession>A0ABP8W196</accession>
<comment type="caution">
    <text evidence="5">The sequence shown here is derived from an EMBL/GenBank/DDBJ whole genome shotgun (WGS) entry which is preliminary data.</text>
</comment>
<dbReference type="InterPro" id="IPR036505">
    <property type="entry name" value="Amidase/PGRP_sf"/>
</dbReference>
<dbReference type="SMART" id="SM00644">
    <property type="entry name" value="Ami_2"/>
    <property type="match status" value="1"/>
</dbReference>
<proteinExistence type="inferred from homology"/>
<evidence type="ECO:0000313" key="6">
    <source>
        <dbReference type="Proteomes" id="UP001500621"/>
    </source>
</evidence>
<keyword evidence="2" id="KW-0732">Signal</keyword>
<dbReference type="PANTHER" id="PTHR11022:SF41">
    <property type="entry name" value="PEPTIDOGLYCAN-RECOGNITION PROTEIN LC-RELATED"/>
    <property type="match status" value="1"/>
</dbReference>
<evidence type="ECO:0000313" key="5">
    <source>
        <dbReference type="EMBL" id="GAA4676223.1"/>
    </source>
</evidence>
<evidence type="ECO:0000256" key="1">
    <source>
        <dbReference type="ARBA" id="ARBA00007553"/>
    </source>
</evidence>
<dbReference type="Proteomes" id="UP001500621">
    <property type="component" value="Unassembled WGS sequence"/>
</dbReference>
<dbReference type="CDD" id="cd06583">
    <property type="entry name" value="PGRP"/>
    <property type="match status" value="1"/>
</dbReference>
<dbReference type="SUPFAM" id="SSF69318">
    <property type="entry name" value="Integrin alpha N-terminal domain"/>
    <property type="match status" value="1"/>
</dbReference>
<dbReference type="EMBL" id="BAABIM010000001">
    <property type="protein sequence ID" value="GAA4676223.1"/>
    <property type="molecule type" value="Genomic_DNA"/>
</dbReference>
<dbReference type="Pfam" id="PF01510">
    <property type="entry name" value="Amidase_2"/>
    <property type="match status" value="1"/>
</dbReference>
<dbReference type="InterPro" id="IPR006619">
    <property type="entry name" value="PGRP_domain_met/bac"/>
</dbReference>
<evidence type="ECO:0008006" key="7">
    <source>
        <dbReference type="Google" id="ProtNLM"/>
    </source>
</evidence>
<organism evidence="5 6">
    <name type="scientific">Nocardioides nanhaiensis</name>
    <dbReference type="NCBI Taxonomy" id="1476871"/>
    <lineage>
        <taxon>Bacteria</taxon>
        <taxon>Bacillati</taxon>
        <taxon>Actinomycetota</taxon>
        <taxon>Actinomycetes</taxon>
        <taxon>Propionibacteriales</taxon>
        <taxon>Nocardioidaceae</taxon>
        <taxon>Nocardioides</taxon>
    </lineage>
</organism>
<dbReference type="InterPro" id="IPR002502">
    <property type="entry name" value="Amidase_domain"/>
</dbReference>
<comment type="similarity">
    <text evidence="1">Belongs to the N-acetylmuramoyl-L-alanine amidase 2 family.</text>
</comment>
<dbReference type="Gene3D" id="2.130.10.130">
    <property type="entry name" value="Integrin alpha, N-terminal"/>
    <property type="match status" value="1"/>
</dbReference>
<dbReference type="InterPro" id="IPR013517">
    <property type="entry name" value="FG-GAP"/>
</dbReference>
<reference evidence="6" key="1">
    <citation type="journal article" date="2019" name="Int. J. Syst. Evol. Microbiol.">
        <title>The Global Catalogue of Microorganisms (GCM) 10K type strain sequencing project: providing services to taxonomists for standard genome sequencing and annotation.</title>
        <authorList>
            <consortium name="The Broad Institute Genomics Platform"/>
            <consortium name="The Broad Institute Genome Sequencing Center for Infectious Disease"/>
            <person name="Wu L."/>
            <person name="Ma J."/>
        </authorList>
    </citation>
    <scope>NUCLEOTIDE SEQUENCE [LARGE SCALE GENOMIC DNA]</scope>
    <source>
        <strain evidence="6">JCM 18127</strain>
    </source>
</reference>